<keyword evidence="1" id="KW-0472">Membrane</keyword>
<evidence type="ECO:0000313" key="3">
    <source>
        <dbReference type="Proteomes" id="UP001642540"/>
    </source>
</evidence>
<gene>
    <name evidence="2" type="ORF">ODALV1_LOCUS161</name>
</gene>
<keyword evidence="1" id="KW-1133">Transmembrane helix</keyword>
<organism evidence="2 3">
    <name type="scientific">Orchesella dallaii</name>
    <dbReference type="NCBI Taxonomy" id="48710"/>
    <lineage>
        <taxon>Eukaryota</taxon>
        <taxon>Metazoa</taxon>
        <taxon>Ecdysozoa</taxon>
        <taxon>Arthropoda</taxon>
        <taxon>Hexapoda</taxon>
        <taxon>Collembola</taxon>
        <taxon>Entomobryomorpha</taxon>
        <taxon>Entomobryoidea</taxon>
        <taxon>Orchesellidae</taxon>
        <taxon>Orchesellinae</taxon>
        <taxon>Orchesella</taxon>
    </lineage>
</organism>
<evidence type="ECO:0000313" key="2">
    <source>
        <dbReference type="EMBL" id="CAL8068204.1"/>
    </source>
</evidence>
<feature type="transmembrane region" description="Helical" evidence="1">
    <location>
        <begin position="126"/>
        <end position="144"/>
    </location>
</feature>
<reference evidence="2 3" key="1">
    <citation type="submission" date="2024-08" db="EMBL/GenBank/DDBJ databases">
        <authorList>
            <person name="Cucini C."/>
            <person name="Frati F."/>
        </authorList>
    </citation>
    <scope>NUCLEOTIDE SEQUENCE [LARGE SCALE GENOMIC DNA]</scope>
</reference>
<sequence>MQQTGTLKKRKRRNIAKVTGLSNLLYMAEEDTFDGMILFNGKINSHFRGGDTRFSMAGLLKHSQSRTNSRITRDAVYYMDPGNYGADDDSHNDLQSRQTTTTLFVSRSVKERPYFLNKQTMSRLRLILILDVVSLALSLCAGMPRSTA</sequence>
<dbReference type="Proteomes" id="UP001642540">
    <property type="component" value="Unassembled WGS sequence"/>
</dbReference>
<dbReference type="EMBL" id="CAXLJM020000001">
    <property type="protein sequence ID" value="CAL8068204.1"/>
    <property type="molecule type" value="Genomic_DNA"/>
</dbReference>
<evidence type="ECO:0000256" key="1">
    <source>
        <dbReference type="SAM" id="Phobius"/>
    </source>
</evidence>
<comment type="caution">
    <text evidence="2">The sequence shown here is derived from an EMBL/GenBank/DDBJ whole genome shotgun (WGS) entry which is preliminary data.</text>
</comment>
<protein>
    <submittedName>
        <fullName evidence="2">Uncharacterized protein</fullName>
    </submittedName>
</protein>
<name>A0ABP1PL30_9HEXA</name>
<accession>A0ABP1PL30</accession>
<keyword evidence="1" id="KW-0812">Transmembrane</keyword>
<proteinExistence type="predicted"/>
<keyword evidence="3" id="KW-1185">Reference proteome</keyword>